<dbReference type="EnsemblPlants" id="AVESA.00010b.r2.4AG0585660.1">
    <property type="protein sequence ID" value="AVESA.00010b.r2.4AG0585660.1.CDS.1"/>
    <property type="gene ID" value="AVESA.00010b.r2.4AG0585660"/>
</dbReference>
<evidence type="ECO:0000313" key="1">
    <source>
        <dbReference type="EnsemblPlants" id="AVESA.00010b.r2.4AG0585660.1.CDS.1"/>
    </source>
</evidence>
<reference evidence="1" key="1">
    <citation type="submission" date="2021-05" db="EMBL/GenBank/DDBJ databases">
        <authorList>
            <person name="Scholz U."/>
            <person name="Mascher M."/>
            <person name="Fiebig A."/>
        </authorList>
    </citation>
    <scope>NUCLEOTIDE SEQUENCE [LARGE SCALE GENOMIC DNA]</scope>
</reference>
<sequence length="410" mass="45401">MDWSNLGDGPAGMIAERLLANDVADYIRFRAVCLPWRRCSVDPRAHGILDRRFLPRRWIMLRGKVAHPDRPRRRLLNVSTGQCVRTHLPELRGHVVCTPTVEGLLVLFNRTTYAARLLNPLTCQVSDLPPATTLYPLYISEEGLVSNFEDFTVTAAGLADDTTVAVLFDFDMLAVAKPGDEQWTLVKQGIERSAISFAGRFYCTSATDSGIQMVDIRDNQPPALVLAATTAEWNDRTDERMLLDNDGELLLLTETSRPRIPQVGYVNVYEVSRVDLDAGEMKPIRDLGGRAVFTGESYAISVSPSAFPAIKKNSVYLSNRYVVGCLIFTGPYTFVDGTTISCTTEACGFTNCIPQYGPHSIVDNLSQYVKRDAWFSADDDDSESDAEDDTSDSDAEDDISDLDVEANCII</sequence>
<reference evidence="1" key="2">
    <citation type="submission" date="2025-09" db="UniProtKB">
        <authorList>
            <consortium name="EnsemblPlants"/>
        </authorList>
    </citation>
    <scope>IDENTIFICATION</scope>
</reference>
<organism evidence="1 2">
    <name type="scientific">Avena sativa</name>
    <name type="common">Oat</name>
    <dbReference type="NCBI Taxonomy" id="4498"/>
    <lineage>
        <taxon>Eukaryota</taxon>
        <taxon>Viridiplantae</taxon>
        <taxon>Streptophyta</taxon>
        <taxon>Embryophyta</taxon>
        <taxon>Tracheophyta</taxon>
        <taxon>Spermatophyta</taxon>
        <taxon>Magnoliopsida</taxon>
        <taxon>Liliopsida</taxon>
        <taxon>Poales</taxon>
        <taxon>Poaceae</taxon>
        <taxon>BOP clade</taxon>
        <taxon>Pooideae</taxon>
        <taxon>Poodae</taxon>
        <taxon>Poeae</taxon>
        <taxon>Poeae Chloroplast Group 1 (Aveneae type)</taxon>
        <taxon>Aveninae</taxon>
        <taxon>Avena</taxon>
    </lineage>
</organism>
<keyword evidence="2" id="KW-1185">Reference proteome</keyword>
<dbReference type="Proteomes" id="UP001732700">
    <property type="component" value="Chromosome 4A"/>
</dbReference>
<accession>A0ACD5W6S4</accession>
<name>A0ACD5W6S4_AVESA</name>
<proteinExistence type="predicted"/>
<evidence type="ECO:0000313" key="2">
    <source>
        <dbReference type="Proteomes" id="UP001732700"/>
    </source>
</evidence>
<protein>
    <submittedName>
        <fullName evidence="1">Uncharacterized protein</fullName>
    </submittedName>
</protein>